<feature type="region of interest" description="Disordered" evidence="1">
    <location>
        <begin position="141"/>
        <end position="187"/>
    </location>
</feature>
<dbReference type="RefSeq" id="WP_187689648.1">
    <property type="nucleotide sequence ID" value="NZ_AP023397.1"/>
</dbReference>
<reference evidence="2 3" key="1">
    <citation type="submission" date="2020-08" db="EMBL/GenBank/DDBJ databases">
        <title>Genome Sequencing of Nocardia wallacei strain FMUON74 and assembly.</title>
        <authorList>
            <person name="Toyokawa M."/>
            <person name="Uesaka K."/>
        </authorList>
    </citation>
    <scope>NUCLEOTIDE SEQUENCE [LARGE SCALE GENOMIC DNA]</scope>
    <source>
        <strain evidence="2 3">FMUON74</strain>
        <plasmid evidence="2 3">pFMUON74</plasmid>
    </source>
</reference>
<gene>
    <name evidence="2" type="ORF">NWFMUON74_72130</name>
</gene>
<dbReference type="EMBL" id="AP023397">
    <property type="protein sequence ID" value="BCK59441.1"/>
    <property type="molecule type" value="Genomic_DNA"/>
</dbReference>
<accession>A0A7G1KX97</accession>
<dbReference type="GeneID" id="80351579"/>
<dbReference type="AlphaFoldDB" id="A0A7G1KX97"/>
<dbReference type="KEGG" id="nwl:NWFMUON74_72130"/>
<dbReference type="Proteomes" id="UP000516173">
    <property type="component" value="Plasmid pFMUON74"/>
</dbReference>
<proteinExistence type="predicted"/>
<evidence type="ECO:0000313" key="2">
    <source>
        <dbReference type="EMBL" id="BCK59441.1"/>
    </source>
</evidence>
<name>A0A7G1KX97_9NOCA</name>
<protein>
    <submittedName>
        <fullName evidence="2">Uncharacterized protein</fullName>
    </submittedName>
</protein>
<feature type="region of interest" description="Disordered" evidence="1">
    <location>
        <begin position="53"/>
        <end position="128"/>
    </location>
</feature>
<evidence type="ECO:0000313" key="3">
    <source>
        <dbReference type="Proteomes" id="UP000516173"/>
    </source>
</evidence>
<evidence type="ECO:0000256" key="1">
    <source>
        <dbReference type="SAM" id="MobiDB-lite"/>
    </source>
</evidence>
<keyword evidence="2" id="KW-0614">Plasmid</keyword>
<geneLocation type="plasmid" evidence="2 3">
    <name>pFMUON74</name>
</geneLocation>
<feature type="compositionally biased region" description="Basic residues" evidence="1">
    <location>
        <begin position="145"/>
        <end position="159"/>
    </location>
</feature>
<organism evidence="2 3">
    <name type="scientific">Nocardia wallacei</name>
    <dbReference type="NCBI Taxonomy" id="480035"/>
    <lineage>
        <taxon>Bacteria</taxon>
        <taxon>Bacillati</taxon>
        <taxon>Actinomycetota</taxon>
        <taxon>Actinomycetes</taxon>
        <taxon>Mycobacteriales</taxon>
        <taxon>Nocardiaceae</taxon>
        <taxon>Nocardia</taxon>
    </lineage>
</organism>
<feature type="compositionally biased region" description="Basic and acidic residues" evidence="1">
    <location>
        <begin position="104"/>
        <end position="128"/>
    </location>
</feature>
<feature type="compositionally biased region" description="Low complexity" evidence="1">
    <location>
        <begin position="75"/>
        <end position="87"/>
    </location>
</feature>
<feature type="region of interest" description="Disordered" evidence="1">
    <location>
        <begin position="26"/>
        <end position="45"/>
    </location>
</feature>
<keyword evidence="3" id="KW-1185">Reference proteome</keyword>
<sequence>MNTTGNEQLSHLLAEYERTAAAAIANFQRPTGGRGKQGKQRTDAAIRRAAKYSEQLRRLESQIRAQGGTVPGTEPAPAAESPAARPAPAAPSLPLPRAMTVEALRAEDAELDQARRETGSPTLTERHRAIKAELGARAAAAARSARSKRAAATRARRKAAGLPPRRSRFEQMFSPPPGGWTDADRVN</sequence>